<reference evidence="1" key="1">
    <citation type="submission" date="2022-05" db="EMBL/GenBank/DDBJ databases">
        <authorList>
            <person name="Jo J.-H."/>
            <person name="Im W.-T."/>
        </authorList>
    </citation>
    <scope>NUCLEOTIDE SEQUENCE</scope>
    <source>
        <strain evidence="1">SE158</strain>
    </source>
</reference>
<dbReference type="Proteomes" id="UP001165363">
    <property type="component" value="Unassembled WGS sequence"/>
</dbReference>
<accession>A0ABT0RN93</accession>
<keyword evidence="2" id="KW-1185">Reference proteome</keyword>
<comment type="caution">
    <text evidence="1">The sequence shown here is derived from an EMBL/GenBank/DDBJ whole genome shotgun (WGS) entry which is preliminary data.</text>
</comment>
<evidence type="ECO:0008006" key="3">
    <source>
        <dbReference type="Google" id="ProtNLM"/>
    </source>
</evidence>
<protein>
    <recommendedName>
        <fullName evidence="3">ABM domain-containing protein</fullName>
    </recommendedName>
</protein>
<proteinExistence type="predicted"/>
<evidence type="ECO:0000313" key="2">
    <source>
        <dbReference type="Proteomes" id="UP001165363"/>
    </source>
</evidence>
<dbReference type="EMBL" id="JAMGBD010000001">
    <property type="protein sequence ID" value="MCL6683759.1"/>
    <property type="molecule type" value="Genomic_DNA"/>
</dbReference>
<name>A0ABT0RN93_9SPHN</name>
<sequence length="100" mass="10777">MYAAVRRYEGIVDDAEAGRLVRESFLPSLDDIPGFVAYYWIDAGNGVMASLSVFEDKDGADKSVEFAHDWIIANAPGLFPNPPQVTEGLVVASELASVKG</sequence>
<dbReference type="RefSeq" id="WP_249847802.1">
    <property type="nucleotide sequence ID" value="NZ_JAMGBD010000001.1"/>
</dbReference>
<gene>
    <name evidence="1" type="ORF">LZ536_07580</name>
</gene>
<organism evidence="1 2">
    <name type="scientific">Sphingomonas alba</name>
    <dbReference type="NCBI Taxonomy" id="2908208"/>
    <lineage>
        <taxon>Bacteria</taxon>
        <taxon>Pseudomonadati</taxon>
        <taxon>Pseudomonadota</taxon>
        <taxon>Alphaproteobacteria</taxon>
        <taxon>Sphingomonadales</taxon>
        <taxon>Sphingomonadaceae</taxon>
        <taxon>Sphingomonas</taxon>
    </lineage>
</organism>
<evidence type="ECO:0000313" key="1">
    <source>
        <dbReference type="EMBL" id="MCL6683759.1"/>
    </source>
</evidence>